<reference evidence="2" key="1">
    <citation type="submission" date="2018-05" db="EMBL/GenBank/DDBJ databases">
        <authorList>
            <person name="Lanie J.A."/>
            <person name="Ng W.-L."/>
            <person name="Kazmierczak K.M."/>
            <person name="Andrzejewski T.M."/>
            <person name="Davidsen T.M."/>
            <person name="Wayne K.J."/>
            <person name="Tettelin H."/>
            <person name="Glass J.I."/>
            <person name="Rusch D."/>
            <person name="Podicherti R."/>
            <person name="Tsui H.-C.T."/>
            <person name="Winkler M.E."/>
        </authorList>
    </citation>
    <scope>NUCLEOTIDE SEQUENCE</scope>
</reference>
<sequence length="110" mass="11783">MIIDGSVPTWFAAAALLREVLIGVAALLLAGFGARRIDVTWWGKTGTFALLFAFPCFLAGESTITGRPFFAVAAWIFAIPGLLIAWWAGLGYVPEGLRALREGRAAREGT</sequence>
<feature type="transmembrane region" description="Helical" evidence="1">
    <location>
        <begin position="72"/>
        <end position="93"/>
    </location>
</feature>
<keyword evidence="1" id="KW-1133">Transmembrane helix</keyword>
<name>A0A382BZ45_9ZZZZ</name>
<protein>
    <submittedName>
        <fullName evidence="2">Uncharacterized protein</fullName>
    </submittedName>
</protein>
<dbReference type="Pfam" id="PF01066">
    <property type="entry name" value="CDP-OH_P_transf"/>
    <property type="match status" value="1"/>
</dbReference>
<keyword evidence="1" id="KW-0472">Membrane</keyword>
<evidence type="ECO:0000313" key="2">
    <source>
        <dbReference type="EMBL" id="SVB19076.1"/>
    </source>
</evidence>
<proteinExistence type="predicted"/>
<dbReference type="GO" id="GO:0016780">
    <property type="term" value="F:phosphotransferase activity, for other substituted phosphate groups"/>
    <property type="evidence" value="ECO:0007669"/>
    <property type="project" value="InterPro"/>
</dbReference>
<dbReference type="AlphaFoldDB" id="A0A382BZ45"/>
<dbReference type="GO" id="GO:0008654">
    <property type="term" value="P:phospholipid biosynthetic process"/>
    <property type="evidence" value="ECO:0007669"/>
    <property type="project" value="InterPro"/>
</dbReference>
<gene>
    <name evidence="2" type="ORF">METZ01_LOCUS171930</name>
</gene>
<dbReference type="GO" id="GO:0016020">
    <property type="term" value="C:membrane"/>
    <property type="evidence" value="ECO:0007669"/>
    <property type="project" value="InterPro"/>
</dbReference>
<keyword evidence="1" id="KW-0812">Transmembrane</keyword>
<dbReference type="EMBL" id="UINC01032050">
    <property type="protein sequence ID" value="SVB19076.1"/>
    <property type="molecule type" value="Genomic_DNA"/>
</dbReference>
<accession>A0A382BZ45</accession>
<feature type="transmembrane region" description="Helical" evidence="1">
    <location>
        <begin position="41"/>
        <end position="60"/>
    </location>
</feature>
<dbReference type="InterPro" id="IPR000462">
    <property type="entry name" value="CDP-OH_P_trans"/>
</dbReference>
<organism evidence="2">
    <name type="scientific">marine metagenome</name>
    <dbReference type="NCBI Taxonomy" id="408172"/>
    <lineage>
        <taxon>unclassified sequences</taxon>
        <taxon>metagenomes</taxon>
        <taxon>ecological metagenomes</taxon>
    </lineage>
</organism>
<feature type="transmembrane region" description="Helical" evidence="1">
    <location>
        <begin position="12"/>
        <end position="34"/>
    </location>
</feature>
<evidence type="ECO:0000256" key="1">
    <source>
        <dbReference type="SAM" id="Phobius"/>
    </source>
</evidence>